<dbReference type="eggNOG" id="ENOG502N5B5">
    <property type="taxonomic scope" value="Archaea"/>
</dbReference>
<evidence type="ECO:0000256" key="1">
    <source>
        <dbReference type="SAM" id="Phobius"/>
    </source>
</evidence>
<accession>N0BGS9</accession>
<keyword evidence="1" id="KW-0812">Transmembrane</keyword>
<protein>
    <submittedName>
        <fullName evidence="2">Uncharacterized protein</fullName>
    </submittedName>
</protein>
<keyword evidence="1" id="KW-1133">Transmembrane helix</keyword>
<evidence type="ECO:0000313" key="2">
    <source>
        <dbReference type="EMBL" id="AGK62218.1"/>
    </source>
</evidence>
<dbReference type="EMBL" id="CP005290">
    <property type="protein sequence ID" value="AGK62218.1"/>
    <property type="molecule type" value="Genomic_DNA"/>
</dbReference>
<dbReference type="AlphaFoldDB" id="N0BGS9"/>
<evidence type="ECO:0000313" key="3">
    <source>
        <dbReference type="Proteomes" id="UP000013307"/>
    </source>
</evidence>
<organism evidence="2 3">
    <name type="scientific">Archaeoglobus sulfaticallidus PM70-1</name>
    <dbReference type="NCBI Taxonomy" id="387631"/>
    <lineage>
        <taxon>Archaea</taxon>
        <taxon>Methanobacteriati</taxon>
        <taxon>Methanobacteriota</taxon>
        <taxon>Archaeoglobi</taxon>
        <taxon>Archaeoglobales</taxon>
        <taxon>Archaeoglobaceae</taxon>
        <taxon>Archaeoglobus</taxon>
    </lineage>
</organism>
<dbReference type="KEGG" id="ast:Asulf_02265"/>
<keyword evidence="1" id="KW-0472">Membrane</keyword>
<dbReference type="GeneID" id="15393897"/>
<feature type="transmembrane region" description="Helical" evidence="1">
    <location>
        <begin position="92"/>
        <end position="115"/>
    </location>
</feature>
<sequence>MSFKTILKYYNPSTGTKASSTVEITQNQLRIKSKNSEEIIFIDFISSMTLKKNPKRNYLVAGILLILIGLLIVVFAKQIISALKINDGLITSFVIFNGGALVIVGIILLILWWLVRSFILIINQLSNTVLLSNRTEKPLRTIYEKIIEIRAGKNRTSPKDPGNHIGELEE</sequence>
<keyword evidence="3" id="KW-1185">Reference proteome</keyword>
<gene>
    <name evidence="2" type="ORF">Asulf_02265</name>
</gene>
<name>N0BGS9_9EURY</name>
<proteinExistence type="predicted"/>
<dbReference type="HOGENOM" id="CLU_1567051_0_0_2"/>
<reference evidence="2 3" key="1">
    <citation type="journal article" date="2013" name="Genome Announc.">
        <title>Complete Genome Sequence of the Thermophilic and Facultatively Chemolithoautotrophic Sulfate Reducer Archaeoglobus sulfaticallidus Strain PM70-1T.</title>
        <authorList>
            <person name="Stokke R."/>
            <person name="Hocking W.P."/>
            <person name="Steinsbu B.O."/>
            <person name="Steen I.H."/>
        </authorList>
    </citation>
    <scope>NUCLEOTIDE SEQUENCE [LARGE SCALE GENOMIC DNA]</scope>
    <source>
        <strain evidence="2">PM70-1</strain>
    </source>
</reference>
<dbReference type="RefSeq" id="WP_015591814.1">
    <property type="nucleotide sequence ID" value="NC_021169.1"/>
</dbReference>
<feature type="transmembrane region" description="Helical" evidence="1">
    <location>
        <begin position="58"/>
        <end position="80"/>
    </location>
</feature>
<dbReference type="Proteomes" id="UP000013307">
    <property type="component" value="Chromosome"/>
</dbReference>